<feature type="region of interest" description="Disordered" evidence="1">
    <location>
        <begin position="1"/>
        <end position="36"/>
    </location>
</feature>
<organism evidence="3">
    <name type="scientific">Dissoconium aciculare CBS 342.82</name>
    <dbReference type="NCBI Taxonomy" id="1314786"/>
    <lineage>
        <taxon>Eukaryota</taxon>
        <taxon>Fungi</taxon>
        <taxon>Dikarya</taxon>
        <taxon>Ascomycota</taxon>
        <taxon>Pezizomycotina</taxon>
        <taxon>Dothideomycetes</taxon>
        <taxon>Dothideomycetidae</taxon>
        <taxon>Mycosphaerellales</taxon>
        <taxon>Dissoconiaceae</taxon>
        <taxon>Dissoconium</taxon>
    </lineage>
</organism>
<dbReference type="PANTHER" id="PTHR42115">
    <property type="entry name" value="BETA-SYNTHASE (BETA-THIONASE), PUTATIVE (AFU_ORTHOLOGUE AFUA_3G08420)-RELATED"/>
    <property type="match status" value="1"/>
</dbReference>
<dbReference type="PANTHER" id="PTHR42115:SF1">
    <property type="entry name" value="BETA-SYNTHASE (BETA-THIONASE), PUTATIVE (AFU_ORTHOLOGUE AFUA_3G08420)-RELATED"/>
    <property type="match status" value="1"/>
</dbReference>
<reference evidence="3" key="2">
    <citation type="submission" date="2020-04" db="EMBL/GenBank/DDBJ databases">
        <authorList>
            <consortium name="NCBI Genome Project"/>
        </authorList>
    </citation>
    <scope>NUCLEOTIDE SEQUENCE</scope>
    <source>
        <strain evidence="3">CBS 342.82</strain>
    </source>
</reference>
<dbReference type="RefSeq" id="XP_033461674.1">
    <property type="nucleotide sequence ID" value="XM_033599494.1"/>
</dbReference>
<reference evidence="3" key="1">
    <citation type="submission" date="2020-01" db="EMBL/GenBank/DDBJ databases">
        <authorList>
            <consortium name="DOE Joint Genome Institute"/>
            <person name="Haridas S."/>
            <person name="Albert R."/>
            <person name="Binder M."/>
            <person name="Bloem J."/>
            <person name="Labutti K."/>
            <person name="Salamov A."/>
            <person name="Andreopoulos B."/>
            <person name="Baker S.E."/>
            <person name="Barry K."/>
            <person name="Bills G."/>
            <person name="Bluhm B.H."/>
            <person name="Cannon C."/>
            <person name="Castanera R."/>
            <person name="Culley D.E."/>
            <person name="Daum C."/>
            <person name="Ezra D."/>
            <person name="Gonzalez J.B."/>
            <person name="Henrissat B."/>
            <person name="Kuo A."/>
            <person name="Liang C."/>
            <person name="Lipzen A."/>
            <person name="Lutzoni F."/>
            <person name="Magnuson J."/>
            <person name="Mondo S."/>
            <person name="Nolan M."/>
            <person name="Ohm R."/>
            <person name="Pangilinan J."/>
            <person name="Park H.-J."/>
            <person name="Ramirez L."/>
            <person name="Alfaro M."/>
            <person name="Sun H."/>
            <person name="Tritt A."/>
            <person name="Yoshinaga Y."/>
            <person name="Zwiers L.-H."/>
            <person name="Turgeon B.G."/>
            <person name="Goodwin S.B."/>
            <person name="Spatafora J.W."/>
            <person name="Crous P.W."/>
            <person name="Grigoriev I.V."/>
        </authorList>
    </citation>
    <scope>NUCLEOTIDE SEQUENCE</scope>
    <source>
        <strain evidence="3">CBS 342.82</strain>
    </source>
</reference>
<dbReference type="GeneID" id="54357293"/>
<sequence>MATNSEPSASPWANRYRGATVEDLEPPTALSTSPQSPIARAVDAANEQQFTHLTVLNPKDKALLGYISIPRLEELLASGQVSGTDPVEKAMIKFQRKGKRYRLITLGTPLEELEAFFEGRDTGVKQDFAVVTDVARRFVLGVATRDDLVKFMNSRPA</sequence>
<gene>
    <name evidence="3" type="ORF">K489DRAFT_186460</name>
</gene>
<evidence type="ECO:0000256" key="1">
    <source>
        <dbReference type="SAM" id="MobiDB-lite"/>
    </source>
</evidence>
<dbReference type="OrthoDB" id="2536440at2759"/>
<accession>A0A6J3M9W6</accession>
<keyword evidence="2" id="KW-1185">Reference proteome</keyword>
<evidence type="ECO:0000313" key="2">
    <source>
        <dbReference type="Proteomes" id="UP000504637"/>
    </source>
</evidence>
<reference evidence="3" key="3">
    <citation type="submission" date="2025-08" db="UniProtKB">
        <authorList>
            <consortium name="RefSeq"/>
        </authorList>
    </citation>
    <scope>IDENTIFICATION</scope>
    <source>
        <strain evidence="3">CBS 342.82</strain>
    </source>
</reference>
<evidence type="ECO:0000313" key="3">
    <source>
        <dbReference type="RefSeq" id="XP_033461674.1"/>
    </source>
</evidence>
<dbReference type="SUPFAM" id="SSF54631">
    <property type="entry name" value="CBS-domain pair"/>
    <property type="match status" value="1"/>
</dbReference>
<name>A0A6J3M9W6_9PEZI</name>
<proteinExistence type="predicted"/>
<dbReference type="InterPro" id="IPR046342">
    <property type="entry name" value="CBS_dom_sf"/>
</dbReference>
<dbReference type="Gene3D" id="3.10.580.10">
    <property type="entry name" value="CBS-domain"/>
    <property type="match status" value="1"/>
</dbReference>
<dbReference type="Proteomes" id="UP000504637">
    <property type="component" value="Unplaced"/>
</dbReference>
<dbReference type="AlphaFoldDB" id="A0A6J3M9W6"/>
<protein>
    <recommendedName>
        <fullName evidence="4">Cystathionine beta-synthase</fullName>
    </recommendedName>
</protein>
<evidence type="ECO:0008006" key="4">
    <source>
        <dbReference type="Google" id="ProtNLM"/>
    </source>
</evidence>